<sequence length="233" mass="27336">MGRGRVELKRIENKINRQVSFSKRRNGLLKKAYELSVLCDVEVALIIFSTRKLWEFCSSSSMLKTLEKYRKSTYDASHPNPPPNDAQSYQEYLRLKTRVQVLQQSQRNLLGEDLDPLSMKELEQLENHLETSLGQIRSTKVLKTDFMHDNFLKLQRKGEMLLEANRTLSHKLDENASVNRLQQCHQIPQTYTFFQHLECDSTLQIGFNLEATQPRNAPHQQQNYNDLVPRWML</sequence>
<dbReference type="GO" id="GO:0000977">
    <property type="term" value="F:RNA polymerase II transcription regulatory region sequence-specific DNA binding"/>
    <property type="evidence" value="ECO:0007669"/>
    <property type="project" value="InterPro"/>
</dbReference>
<dbReference type="AlphaFoldDB" id="A0A977THM0"/>
<dbReference type="SMART" id="SM00432">
    <property type="entry name" value="MADS"/>
    <property type="match status" value="1"/>
</dbReference>
<dbReference type="PROSITE" id="PS50066">
    <property type="entry name" value="MADS_BOX_2"/>
    <property type="match status" value="1"/>
</dbReference>
<evidence type="ECO:0000313" key="8">
    <source>
        <dbReference type="EMBL" id="UXR27442.1"/>
    </source>
</evidence>
<dbReference type="Gene3D" id="3.40.1810.10">
    <property type="entry name" value="Transcription factor, MADS-box"/>
    <property type="match status" value="1"/>
</dbReference>
<dbReference type="GO" id="GO:0003700">
    <property type="term" value="F:DNA-binding transcription factor activity"/>
    <property type="evidence" value="ECO:0007669"/>
    <property type="project" value="InterPro"/>
</dbReference>
<accession>A0A977THM0</accession>
<keyword evidence="4" id="KW-0804">Transcription</keyword>
<evidence type="ECO:0000256" key="4">
    <source>
        <dbReference type="ARBA" id="ARBA00023163"/>
    </source>
</evidence>
<dbReference type="PROSITE" id="PS51297">
    <property type="entry name" value="K_BOX"/>
    <property type="match status" value="1"/>
</dbReference>
<evidence type="ECO:0000259" key="7">
    <source>
        <dbReference type="PROSITE" id="PS51297"/>
    </source>
</evidence>
<evidence type="ECO:0000256" key="2">
    <source>
        <dbReference type="ARBA" id="ARBA00023015"/>
    </source>
</evidence>
<comment type="subcellular location">
    <subcellularLocation>
        <location evidence="1">Nucleus</location>
    </subcellularLocation>
</comment>
<dbReference type="Pfam" id="PF01486">
    <property type="entry name" value="K-box"/>
    <property type="match status" value="1"/>
</dbReference>
<dbReference type="SUPFAM" id="SSF55455">
    <property type="entry name" value="SRF-like"/>
    <property type="match status" value="1"/>
</dbReference>
<feature type="domain" description="MADS-box" evidence="6">
    <location>
        <begin position="1"/>
        <end position="60"/>
    </location>
</feature>
<dbReference type="InterPro" id="IPR002487">
    <property type="entry name" value="TF_Kbox"/>
</dbReference>
<dbReference type="GO" id="GO:0045944">
    <property type="term" value="P:positive regulation of transcription by RNA polymerase II"/>
    <property type="evidence" value="ECO:0007669"/>
    <property type="project" value="InterPro"/>
</dbReference>
<dbReference type="Pfam" id="PF00319">
    <property type="entry name" value="SRF-TF"/>
    <property type="match status" value="1"/>
</dbReference>
<evidence type="ECO:0000256" key="3">
    <source>
        <dbReference type="ARBA" id="ARBA00023125"/>
    </source>
</evidence>
<dbReference type="PRINTS" id="PR00404">
    <property type="entry name" value="MADSDOMAIN"/>
</dbReference>
<dbReference type="InterPro" id="IPR050142">
    <property type="entry name" value="MADS-box/MEF2_TF"/>
</dbReference>
<evidence type="ECO:0000259" key="6">
    <source>
        <dbReference type="PROSITE" id="PS50066"/>
    </source>
</evidence>
<name>A0A977THM0_9MAGN</name>
<dbReference type="InterPro" id="IPR002100">
    <property type="entry name" value="TF_MADSbox"/>
</dbReference>
<organism evidence="8">
    <name type="scientific">Staphisagria picta</name>
    <dbReference type="NCBI Taxonomy" id="984882"/>
    <lineage>
        <taxon>Eukaryota</taxon>
        <taxon>Viridiplantae</taxon>
        <taxon>Streptophyta</taxon>
        <taxon>Embryophyta</taxon>
        <taxon>Tracheophyta</taxon>
        <taxon>Spermatophyta</taxon>
        <taxon>Magnoliopsida</taxon>
        <taxon>Ranunculales</taxon>
        <taxon>Ranunculaceae</taxon>
        <taxon>Ranunculoideae</taxon>
        <taxon>Delphinieae</taxon>
        <taxon>Staphisagria</taxon>
    </lineage>
</organism>
<dbReference type="InterPro" id="IPR033896">
    <property type="entry name" value="MEF2-like_N"/>
</dbReference>
<dbReference type="GO" id="GO:0005634">
    <property type="term" value="C:nucleus"/>
    <property type="evidence" value="ECO:0007669"/>
    <property type="project" value="UniProtKB-SubCell"/>
</dbReference>
<dbReference type="EMBL" id="OL469297">
    <property type="protein sequence ID" value="UXR27442.1"/>
    <property type="molecule type" value="mRNA"/>
</dbReference>
<dbReference type="InterPro" id="IPR036879">
    <property type="entry name" value="TF_MADSbox_sf"/>
</dbReference>
<keyword evidence="3" id="KW-0238">DNA-binding</keyword>
<protein>
    <submittedName>
        <fullName evidence="8">MADS transcription factor SEP1b</fullName>
    </submittedName>
</protein>
<keyword evidence="2" id="KW-0805">Transcription regulation</keyword>
<feature type="domain" description="K-box" evidence="7">
    <location>
        <begin position="85"/>
        <end position="178"/>
    </location>
</feature>
<dbReference type="CDD" id="cd00265">
    <property type="entry name" value="MADS_MEF2_like"/>
    <property type="match status" value="1"/>
</dbReference>
<dbReference type="GO" id="GO:0046983">
    <property type="term" value="F:protein dimerization activity"/>
    <property type="evidence" value="ECO:0007669"/>
    <property type="project" value="InterPro"/>
</dbReference>
<evidence type="ECO:0000256" key="5">
    <source>
        <dbReference type="ARBA" id="ARBA00023242"/>
    </source>
</evidence>
<proteinExistence type="evidence at transcript level"/>
<keyword evidence="5" id="KW-0539">Nucleus</keyword>
<reference evidence="8" key="1">
    <citation type="submission" date="2021-11" db="EMBL/GenBank/DDBJ databases">
        <authorList>
            <person name="Zhao H."/>
        </authorList>
    </citation>
    <scope>NUCLEOTIDE SEQUENCE</scope>
</reference>
<evidence type="ECO:0000256" key="1">
    <source>
        <dbReference type="ARBA" id="ARBA00004123"/>
    </source>
</evidence>
<dbReference type="PANTHER" id="PTHR48019">
    <property type="entry name" value="SERUM RESPONSE FACTOR HOMOLOG"/>
    <property type="match status" value="1"/>
</dbReference>